<dbReference type="RefSeq" id="WP_254417804.1">
    <property type="nucleotide sequence ID" value="NZ_BAAAJB010000035.1"/>
</dbReference>
<dbReference type="Proteomes" id="UP001055940">
    <property type="component" value="Chromosome"/>
</dbReference>
<dbReference type="InterPro" id="IPR000914">
    <property type="entry name" value="SBP_5_dom"/>
</dbReference>
<proteinExistence type="inferred from homology"/>
<dbReference type="Gene3D" id="3.40.190.10">
    <property type="entry name" value="Periplasmic binding protein-like II"/>
    <property type="match status" value="1"/>
</dbReference>
<evidence type="ECO:0000313" key="7">
    <source>
        <dbReference type="Proteomes" id="UP001055940"/>
    </source>
</evidence>
<dbReference type="Gene3D" id="3.10.105.10">
    <property type="entry name" value="Dipeptide-binding Protein, Domain 3"/>
    <property type="match status" value="1"/>
</dbReference>
<reference evidence="6" key="1">
    <citation type="submission" date="2022-06" db="EMBL/GenBank/DDBJ databases">
        <authorList>
            <person name="Ping M."/>
        </authorList>
    </citation>
    <scope>NUCLEOTIDE SEQUENCE</scope>
    <source>
        <strain evidence="6">JCM11759T</strain>
    </source>
</reference>
<evidence type="ECO:0000259" key="5">
    <source>
        <dbReference type="Pfam" id="PF00496"/>
    </source>
</evidence>
<dbReference type="PANTHER" id="PTHR30290">
    <property type="entry name" value="PERIPLASMIC BINDING COMPONENT OF ABC TRANSPORTER"/>
    <property type="match status" value="1"/>
</dbReference>
<dbReference type="InterPro" id="IPR039424">
    <property type="entry name" value="SBP_5"/>
</dbReference>
<evidence type="ECO:0000313" key="6">
    <source>
        <dbReference type="EMBL" id="USY18409.1"/>
    </source>
</evidence>
<evidence type="ECO:0000256" key="2">
    <source>
        <dbReference type="ARBA" id="ARBA00005695"/>
    </source>
</evidence>
<dbReference type="CDD" id="cd08492">
    <property type="entry name" value="PBP2_NikA_DppA_OppA_like_15"/>
    <property type="match status" value="1"/>
</dbReference>
<comment type="similarity">
    <text evidence="2">Belongs to the bacterial solute-binding protein 5 family.</text>
</comment>
<protein>
    <submittedName>
        <fullName evidence="6">ABC transporter substrate-binding protein</fullName>
    </submittedName>
</protein>
<dbReference type="SUPFAM" id="SSF53850">
    <property type="entry name" value="Periplasmic binding protein-like II"/>
    <property type="match status" value="1"/>
</dbReference>
<sequence length="496" mass="54879">MSTEPDCLDPQVSPFDVTALIDRNIFDSLVAQDTDGMFHPWLARSWDVSDDGLTYTFHLRPDVTFHDGTPLDAAAVRETFEYAVDPETHSAYAGSLIRSYQEAEVLDDLTLRVTLSRTDGSFLQALSTAYLGIQSPDSLRDNAGALCVTPIGSGPFTFEEWNRGANVVLRRNPDYQWGPATAEHSGPAELETLDVYFVEESSVRFGMLTSGQVDVAADLPPAKAAQLRSGNHHSLLTSEAPGAVYSLFLNHAEGPLSDVRVREALMRSIRMDELVDAVYFGEYERSWSFLSPATPGHDGSLRGTWEHDPDAVAELLDEAGWTGRDAEGYRTRHGERLTLDWPYAPPLMREEREVLGQGIQNDARLAGIEIRFRAEDPGTYIDRVLGRDADIFAASFVRADPGLLGYYFSSDQTSDQGGSNFFHVQDQHIDRWLVDGARGGTEAEEAYALVQRRVIEEALVIPTYAHIPMVGVTDEVRGLTFDPQAYPLFYSAGWAG</sequence>
<dbReference type="PIRSF" id="PIRSF002741">
    <property type="entry name" value="MppA"/>
    <property type="match status" value="1"/>
</dbReference>
<dbReference type="PANTHER" id="PTHR30290:SF10">
    <property type="entry name" value="PERIPLASMIC OLIGOPEPTIDE-BINDING PROTEIN-RELATED"/>
    <property type="match status" value="1"/>
</dbReference>
<name>A0ABY5D237_9ACTN</name>
<evidence type="ECO:0000256" key="1">
    <source>
        <dbReference type="ARBA" id="ARBA00004196"/>
    </source>
</evidence>
<organism evidence="6 7">
    <name type="scientific">Nocardiopsis exhalans</name>
    <dbReference type="NCBI Taxonomy" id="163604"/>
    <lineage>
        <taxon>Bacteria</taxon>
        <taxon>Bacillati</taxon>
        <taxon>Actinomycetota</taxon>
        <taxon>Actinomycetes</taxon>
        <taxon>Streptosporangiales</taxon>
        <taxon>Nocardiopsidaceae</taxon>
        <taxon>Nocardiopsis</taxon>
    </lineage>
</organism>
<dbReference type="InterPro" id="IPR030678">
    <property type="entry name" value="Peptide/Ni-bd"/>
</dbReference>
<comment type="subcellular location">
    <subcellularLocation>
        <location evidence="1">Cell envelope</location>
    </subcellularLocation>
</comment>
<accession>A0ABY5D237</accession>
<evidence type="ECO:0000256" key="3">
    <source>
        <dbReference type="ARBA" id="ARBA00022448"/>
    </source>
</evidence>
<dbReference type="EMBL" id="CP099837">
    <property type="protein sequence ID" value="USY18409.1"/>
    <property type="molecule type" value="Genomic_DNA"/>
</dbReference>
<evidence type="ECO:0000256" key="4">
    <source>
        <dbReference type="ARBA" id="ARBA00022729"/>
    </source>
</evidence>
<dbReference type="Pfam" id="PF00496">
    <property type="entry name" value="SBP_bac_5"/>
    <property type="match status" value="1"/>
</dbReference>
<keyword evidence="7" id="KW-1185">Reference proteome</keyword>
<feature type="domain" description="Solute-binding protein family 5" evidence="5">
    <location>
        <begin position="38"/>
        <end position="401"/>
    </location>
</feature>
<gene>
    <name evidence="6" type="ORF">NE857_24310</name>
</gene>
<keyword evidence="3" id="KW-0813">Transport</keyword>
<keyword evidence="4" id="KW-0732">Signal</keyword>